<dbReference type="OrthoDB" id="9049620at2759"/>
<feature type="region of interest" description="Disordered" evidence="10">
    <location>
        <begin position="1"/>
        <end position="31"/>
    </location>
</feature>
<dbReference type="AlphaFoldDB" id="A0A8J4S0T3"/>
<reference evidence="13" key="1">
    <citation type="submission" date="2020-03" db="EMBL/GenBank/DDBJ databases">
        <title>Castanea mollissima Vanexum genome sequencing.</title>
        <authorList>
            <person name="Staton M."/>
        </authorList>
    </citation>
    <scope>NUCLEOTIDE SEQUENCE</scope>
    <source>
        <tissue evidence="13">Leaf</tissue>
    </source>
</reference>
<dbReference type="PANTHER" id="PTHR15860:SF0">
    <property type="entry name" value="LP20373P"/>
    <property type="match status" value="1"/>
</dbReference>
<comment type="caution">
    <text evidence="13">The sequence shown here is derived from an EMBL/GenBank/DDBJ whole genome shotgun (WGS) entry which is preliminary data.</text>
</comment>
<dbReference type="PANTHER" id="PTHR15860">
    <property type="entry name" value="UNCHARACTERIZED RING FINGER-CONTAINING PROTEIN"/>
    <property type="match status" value="1"/>
</dbReference>
<keyword evidence="7 11" id="KW-1133">Transmembrane helix</keyword>
<dbReference type="GO" id="GO:0016020">
    <property type="term" value="C:membrane"/>
    <property type="evidence" value="ECO:0007669"/>
    <property type="project" value="UniProtKB-SubCell"/>
</dbReference>
<dbReference type="PROSITE" id="PS00518">
    <property type="entry name" value="ZF_RING_1"/>
    <property type="match status" value="1"/>
</dbReference>
<keyword evidence="3" id="KW-0479">Metal-binding</keyword>
<evidence type="ECO:0000313" key="13">
    <source>
        <dbReference type="EMBL" id="KAF3976040.1"/>
    </source>
</evidence>
<proteinExistence type="predicted"/>
<dbReference type="GO" id="GO:0008270">
    <property type="term" value="F:zinc ion binding"/>
    <property type="evidence" value="ECO:0007669"/>
    <property type="project" value="UniProtKB-KW"/>
</dbReference>
<keyword evidence="5" id="KW-0833">Ubl conjugation pathway</keyword>
<keyword evidence="8 11" id="KW-0472">Membrane</keyword>
<sequence>METPVTATANSSSSSPSGNSSSSSSSDSSGNGLRRFGFRVAVLNFVQSPLTSLFENSGLLGGRRSVIMSDSQETADQIEEDEEEEELSIRIVGATESEAEGFMAHSEPEQSASDAGNGSPDDLTNSGRRRSSSSGSSSRYDIQHLAKWVEEILPYSLLLFIVFIRQHVKGFAVVISIAAVMFKSNDILKKQTALKEERKTSVLVSIALVFMLQVVLIYLWHRDTDLLYALVLLPPKAVPPFLHAIFIITMNDIMVRQAAMALKCMLLIYYKNCRGHDYRKQGQMLTLVEHTLLLYRALLPAPVWYRFFLNKGYGSIVSSLTTGLYLTLKFKSIIEKVRPFIAALKALRSKEMHYGSYATAEQVNAAGNLCAICQEKMHAPIMLRCKHIFCEECVSEWFERERTCPLCRVLVKAADIKSYSDGSTSLSVQLF</sequence>
<evidence type="ECO:0000256" key="11">
    <source>
        <dbReference type="SAM" id="Phobius"/>
    </source>
</evidence>
<dbReference type="Gene3D" id="3.30.40.10">
    <property type="entry name" value="Zinc/RING finger domain, C3HC4 (zinc finger)"/>
    <property type="match status" value="1"/>
</dbReference>
<evidence type="ECO:0000256" key="5">
    <source>
        <dbReference type="ARBA" id="ARBA00022786"/>
    </source>
</evidence>
<keyword evidence="6" id="KW-0862">Zinc</keyword>
<dbReference type="SMART" id="SM00184">
    <property type="entry name" value="RING"/>
    <property type="match status" value="1"/>
</dbReference>
<evidence type="ECO:0000256" key="8">
    <source>
        <dbReference type="ARBA" id="ARBA00023136"/>
    </source>
</evidence>
<dbReference type="EMBL" id="JRKL02000043">
    <property type="protein sequence ID" value="KAF3976040.1"/>
    <property type="molecule type" value="Genomic_DNA"/>
</dbReference>
<dbReference type="Pfam" id="PF13639">
    <property type="entry name" value="zf-RING_2"/>
    <property type="match status" value="1"/>
</dbReference>
<evidence type="ECO:0000256" key="4">
    <source>
        <dbReference type="ARBA" id="ARBA00022771"/>
    </source>
</evidence>
<keyword evidence="14" id="KW-1185">Reference proteome</keyword>
<evidence type="ECO:0000256" key="7">
    <source>
        <dbReference type="ARBA" id="ARBA00022989"/>
    </source>
</evidence>
<gene>
    <name evidence="13" type="ORF">CMV_000750</name>
</gene>
<evidence type="ECO:0000256" key="1">
    <source>
        <dbReference type="ARBA" id="ARBA00004141"/>
    </source>
</evidence>
<evidence type="ECO:0000256" key="3">
    <source>
        <dbReference type="ARBA" id="ARBA00022723"/>
    </source>
</evidence>
<dbReference type="SUPFAM" id="SSF57850">
    <property type="entry name" value="RING/U-box"/>
    <property type="match status" value="1"/>
</dbReference>
<feature type="region of interest" description="Disordered" evidence="10">
    <location>
        <begin position="100"/>
        <end position="137"/>
    </location>
</feature>
<keyword evidence="2 11" id="KW-0812">Transmembrane</keyword>
<dbReference type="InterPro" id="IPR001841">
    <property type="entry name" value="Znf_RING"/>
</dbReference>
<keyword evidence="4 9" id="KW-0863">Zinc-finger</keyword>
<evidence type="ECO:0000256" key="10">
    <source>
        <dbReference type="SAM" id="MobiDB-lite"/>
    </source>
</evidence>
<dbReference type="InterPro" id="IPR017907">
    <property type="entry name" value="Znf_RING_CS"/>
</dbReference>
<evidence type="ECO:0000256" key="9">
    <source>
        <dbReference type="PROSITE-ProRule" id="PRU00175"/>
    </source>
</evidence>
<organism evidence="13 14">
    <name type="scientific">Castanea mollissima</name>
    <name type="common">Chinese chestnut</name>
    <dbReference type="NCBI Taxonomy" id="60419"/>
    <lineage>
        <taxon>Eukaryota</taxon>
        <taxon>Viridiplantae</taxon>
        <taxon>Streptophyta</taxon>
        <taxon>Embryophyta</taxon>
        <taxon>Tracheophyta</taxon>
        <taxon>Spermatophyta</taxon>
        <taxon>Magnoliopsida</taxon>
        <taxon>eudicotyledons</taxon>
        <taxon>Gunneridae</taxon>
        <taxon>Pentapetalae</taxon>
        <taxon>rosids</taxon>
        <taxon>fabids</taxon>
        <taxon>Fagales</taxon>
        <taxon>Fagaceae</taxon>
        <taxon>Castanea</taxon>
    </lineage>
</organism>
<feature type="transmembrane region" description="Helical" evidence="11">
    <location>
        <begin position="202"/>
        <end position="221"/>
    </location>
</feature>
<dbReference type="GO" id="GO:1904294">
    <property type="term" value="P:positive regulation of ERAD pathway"/>
    <property type="evidence" value="ECO:0007669"/>
    <property type="project" value="InterPro"/>
</dbReference>
<evidence type="ECO:0000313" key="14">
    <source>
        <dbReference type="Proteomes" id="UP000737018"/>
    </source>
</evidence>
<dbReference type="InterPro" id="IPR044235">
    <property type="entry name" value="RNFT1/2"/>
</dbReference>
<evidence type="ECO:0000259" key="12">
    <source>
        <dbReference type="PROSITE" id="PS50089"/>
    </source>
</evidence>
<evidence type="ECO:0000256" key="6">
    <source>
        <dbReference type="ARBA" id="ARBA00022833"/>
    </source>
</evidence>
<dbReference type="PROSITE" id="PS50089">
    <property type="entry name" value="ZF_RING_2"/>
    <property type="match status" value="1"/>
</dbReference>
<feature type="domain" description="RING-type" evidence="12">
    <location>
        <begin position="370"/>
        <end position="408"/>
    </location>
</feature>
<feature type="transmembrane region" description="Helical" evidence="11">
    <location>
        <begin position="157"/>
        <end position="182"/>
    </location>
</feature>
<dbReference type="GO" id="GO:0061630">
    <property type="term" value="F:ubiquitin protein ligase activity"/>
    <property type="evidence" value="ECO:0007669"/>
    <property type="project" value="InterPro"/>
</dbReference>
<dbReference type="CDD" id="cd16532">
    <property type="entry name" value="RING-HC_RNFT1-like"/>
    <property type="match status" value="1"/>
</dbReference>
<dbReference type="Proteomes" id="UP000737018">
    <property type="component" value="Unassembled WGS sequence"/>
</dbReference>
<name>A0A8J4S0T3_9ROSI</name>
<dbReference type="InterPro" id="IPR013083">
    <property type="entry name" value="Znf_RING/FYVE/PHD"/>
</dbReference>
<evidence type="ECO:0000256" key="2">
    <source>
        <dbReference type="ARBA" id="ARBA00022692"/>
    </source>
</evidence>
<feature type="compositionally biased region" description="Low complexity" evidence="10">
    <location>
        <begin position="10"/>
        <end position="31"/>
    </location>
</feature>
<protein>
    <recommendedName>
        <fullName evidence="12">RING-type domain-containing protein</fullName>
    </recommendedName>
</protein>
<accession>A0A8J4S0T3</accession>
<comment type="subcellular location">
    <subcellularLocation>
        <location evidence="1">Membrane</location>
        <topology evidence="1">Multi-pass membrane protein</topology>
    </subcellularLocation>
</comment>